<evidence type="ECO:0000313" key="13">
    <source>
        <dbReference type="Proteomes" id="UP001597145"/>
    </source>
</evidence>
<dbReference type="RefSeq" id="WP_343973891.1">
    <property type="nucleotide sequence ID" value="NZ_BAAAJG010000005.1"/>
</dbReference>
<evidence type="ECO:0000256" key="5">
    <source>
        <dbReference type="ARBA" id="ARBA00022490"/>
    </source>
</evidence>
<keyword evidence="6 12" id="KW-0489">Methyltransferase</keyword>
<accession>A0ABW4FYA2</accession>
<dbReference type="PANTHER" id="PTHR11579">
    <property type="entry name" value="PROTEIN-L-ISOASPARTATE O-METHYLTRANSFERASE"/>
    <property type="match status" value="1"/>
</dbReference>
<keyword evidence="13" id="KW-1185">Reference proteome</keyword>
<keyword evidence="5" id="KW-0963">Cytoplasm</keyword>
<dbReference type="EMBL" id="JBHUCP010000028">
    <property type="protein sequence ID" value="MFD1534022.1"/>
    <property type="molecule type" value="Genomic_DNA"/>
</dbReference>
<dbReference type="CDD" id="cd02440">
    <property type="entry name" value="AdoMet_MTases"/>
    <property type="match status" value="1"/>
</dbReference>
<dbReference type="InterPro" id="IPR000682">
    <property type="entry name" value="PCMT"/>
</dbReference>
<dbReference type="GO" id="GO:0032259">
    <property type="term" value="P:methylation"/>
    <property type="evidence" value="ECO:0007669"/>
    <property type="project" value="UniProtKB-KW"/>
</dbReference>
<dbReference type="GO" id="GO:0008168">
    <property type="term" value="F:methyltransferase activity"/>
    <property type="evidence" value="ECO:0007669"/>
    <property type="project" value="UniProtKB-KW"/>
</dbReference>
<organism evidence="12 13">
    <name type="scientific">Pseudonocardia aurantiaca</name>
    <dbReference type="NCBI Taxonomy" id="75290"/>
    <lineage>
        <taxon>Bacteria</taxon>
        <taxon>Bacillati</taxon>
        <taxon>Actinomycetota</taxon>
        <taxon>Actinomycetes</taxon>
        <taxon>Pseudonocardiales</taxon>
        <taxon>Pseudonocardiaceae</taxon>
        <taxon>Pseudonocardia</taxon>
    </lineage>
</organism>
<protein>
    <recommendedName>
        <fullName evidence="4">Protein-L-isoaspartate O-methyltransferase</fullName>
        <ecNumber evidence="3">2.1.1.77</ecNumber>
    </recommendedName>
    <alternativeName>
        <fullName evidence="11">L-isoaspartyl protein carboxyl methyltransferase</fullName>
    </alternativeName>
    <alternativeName>
        <fullName evidence="9">Protein L-isoaspartyl methyltransferase</fullName>
    </alternativeName>
    <alternativeName>
        <fullName evidence="10">Protein-beta-aspartate methyltransferase</fullName>
    </alternativeName>
</protein>
<dbReference type="Pfam" id="PF01135">
    <property type="entry name" value="PCMT"/>
    <property type="match status" value="1"/>
</dbReference>
<dbReference type="Gene3D" id="3.40.50.150">
    <property type="entry name" value="Vaccinia Virus protein VP39"/>
    <property type="match status" value="1"/>
</dbReference>
<keyword evidence="8" id="KW-0949">S-adenosyl-L-methionine</keyword>
<evidence type="ECO:0000256" key="1">
    <source>
        <dbReference type="ARBA" id="ARBA00004496"/>
    </source>
</evidence>
<evidence type="ECO:0000256" key="7">
    <source>
        <dbReference type="ARBA" id="ARBA00022679"/>
    </source>
</evidence>
<dbReference type="InterPro" id="IPR029063">
    <property type="entry name" value="SAM-dependent_MTases_sf"/>
</dbReference>
<gene>
    <name evidence="12" type="ORF">ACFSCY_31845</name>
</gene>
<evidence type="ECO:0000256" key="3">
    <source>
        <dbReference type="ARBA" id="ARBA00011890"/>
    </source>
</evidence>
<dbReference type="EC" id="2.1.1.77" evidence="3"/>
<evidence type="ECO:0000256" key="8">
    <source>
        <dbReference type="ARBA" id="ARBA00022691"/>
    </source>
</evidence>
<comment type="caution">
    <text evidence="12">The sequence shown here is derived from an EMBL/GenBank/DDBJ whole genome shotgun (WGS) entry which is preliminary data.</text>
</comment>
<reference evidence="13" key="1">
    <citation type="journal article" date="2019" name="Int. J. Syst. Evol. Microbiol.">
        <title>The Global Catalogue of Microorganisms (GCM) 10K type strain sequencing project: providing services to taxonomists for standard genome sequencing and annotation.</title>
        <authorList>
            <consortium name="The Broad Institute Genomics Platform"/>
            <consortium name="The Broad Institute Genome Sequencing Center for Infectious Disease"/>
            <person name="Wu L."/>
            <person name="Ma J."/>
        </authorList>
    </citation>
    <scope>NUCLEOTIDE SEQUENCE [LARGE SCALE GENOMIC DNA]</scope>
    <source>
        <strain evidence="13">JCM 12165</strain>
    </source>
</reference>
<proteinExistence type="inferred from homology"/>
<evidence type="ECO:0000256" key="4">
    <source>
        <dbReference type="ARBA" id="ARBA00013346"/>
    </source>
</evidence>
<comment type="subcellular location">
    <subcellularLocation>
        <location evidence="1">Cytoplasm</location>
    </subcellularLocation>
</comment>
<evidence type="ECO:0000256" key="6">
    <source>
        <dbReference type="ARBA" id="ARBA00022603"/>
    </source>
</evidence>
<keyword evidence="7" id="KW-0808">Transferase</keyword>
<name>A0ABW4FYA2_9PSEU</name>
<evidence type="ECO:0000256" key="9">
    <source>
        <dbReference type="ARBA" id="ARBA00030757"/>
    </source>
</evidence>
<dbReference type="SUPFAM" id="SSF53335">
    <property type="entry name" value="S-adenosyl-L-methionine-dependent methyltransferases"/>
    <property type="match status" value="1"/>
</dbReference>
<evidence type="ECO:0000256" key="11">
    <source>
        <dbReference type="ARBA" id="ARBA00031350"/>
    </source>
</evidence>
<comment type="similarity">
    <text evidence="2">Belongs to the methyltransferase superfamily. L-isoaspartyl/D-aspartyl protein methyltransferase family.</text>
</comment>
<sequence>MSMPRSTAPDIPVDEILKRLGRLGDELTGRGSLKTERWREAVLGTARHVFVPGYWVENGDSGWRWVDSSNLADRGAWLDAVYSNTTLVTDLRVQPARGGAPAHHVVTSSSTLPGLVVQMLEDLGAEPGQHVLEIGTGSGYSTALMCHALGEEYVTSVDIDAALVEAARGRLAEHGYRPHLAAADGELGLPGRAPYDHLIATCSVTAIPPVWIEQVHPGGTILTNLRGRLMQGAQVRLTMRADGSASGQFLPGYGSFMALRHDPTAPFDYRVVVDKDPGPVRTRSTTLDAAALLDDRAWGFVAQMHLPDLVVYPIDDAFGPGIEGVTADRSWFRAGVDPARAPGQRRVDQAGPRDIWDVLEAAHHEWELADRPRWERYGLTAAQGRTHFWLDEPSNVIVTRSSAQ</sequence>
<dbReference type="PANTHER" id="PTHR11579:SF0">
    <property type="entry name" value="PROTEIN-L-ISOASPARTATE(D-ASPARTATE) O-METHYLTRANSFERASE"/>
    <property type="match status" value="1"/>
</dbReference>
<evidence type="ECO:0000256" key="2">
    <source>
        <dbReference type="ARBA" id="ARBA00005369"/>
    </source>
</evidence>
<evidence type="ECO:0000256" key="10">
    <source>
        <dbReference type="ARBA" id="ARBA00031323"/>
    </source>
</evidence>
<evidence type="ECO:0000313" key="12">
    <source>
        <dbReference type="EMBL" id="MFD1534022.1"/>
    </source>
</evidence>
<dbReference type="Proteomes" id="UP001597145">
    <property type="component" value="Unassembled WGS sequence"/>
</dbReference>